<proteinExistence type="predicted"/>
<evidence type="ECO:0000256" key="7">
    <source>
        <dbReference type="SAM" id="Phobius"/>
    </source>
</evidence>
<dbReference type="RefSeq" id="WP_133420427.1">
    <property type="nucleotide sequence ID" value="NZ_SDGP01000007.1"/>
</dbReference>
<keyword evidence="7" id="KW-0472">Membrane</keyword>
<dbReference type="SUPFAM" id="SSF117074">
    <property type="entry name" value="Hypothetical protein PA1324"/>
    <property type="match status" value="1"/>
</dbReference>
<evidence type="ECO:0000256" key="2">
    <source>
        <dbReference type="ARBA" id="ARBA00022512"/>
    </source>
</evidence>
<dbReference type="Pfam" id="PF17210">
    <property type="entry name" value="SdrD_B"/>
    <property type="match status" value="1"/>
</dbReference>
<gene>
    <name evidence="9" type="ORF">ETI04_10860</name>
</gene>
<organism evidence="9 10">
    <name type="scientific">Macrococcoides canis</name>
    <dbReference type="NCBI Taxonomy" id="1855823"/>
    <lineage>
        <taxon>Bacteria</taxon>
        <taxon>Bacillati</taxon>
        <taxon>Bacillota</taxon>
        <taxon>Bacilli</taxon>
        <taxon>Bacillales</taxon>
        <taxon>Staphylococcaceae</taxon>
        <taxon>Macrococcoides</taxon>
    </lineage>
</organism>
<keyword evidence="4" id="KW-0732">Signal</keyword>
<dbReference type="Proteomes" id="UP000294865">
    <property type="component" value="Unassembled WGS sequence"/>
</dbReference>
<name>A0A4R6C1S1_9STAP</name>
<dbReference type="Gene3D" id="2.60.40.740">
    <property type="match status" value="2"/>
</dbReference>
<evidence type="ECO:0000256" key="3">
    <source>
        <dbReference type="ARBA" id="ARBA00022525"/>
    </source>
</evidence>
<feature type="region of interest" description="Disordered" evidence="6">
    <location>
        <begin position="399"/>
        <end position="483"/>
    </location>
</feature>
<dbReference type="InterPro" id="IPR026466">
    <property type="entry name" value="Fim_isopep_form_D2_dom"/>
</dbReference>
<keyword evidence="5" id="KW-0572">Peptidoglycan-anchor</keyword>
<feature type="compositionally biased region" description="Acidic residues" evidence="6">
    <location>
        <begin position="415"/>
        <end position="431"/>
    </location>
</feature>
<comment type="subcellular location">
    <subcellularLocation>
        <location evidence="1">Secreted</location>
        <location evidence="1">Cell wall</location>
        <topology evidence="1">Peptidoglycan-anchor</topology>
    </subcellularLocation>
</comment>
<dbReference type="InterPro" id="IPR033764">
    <property type="entry name" value="Sdr_B"/>
</dbReference>
<feature type="transmembrane region" description="Helical" evidence="7">
    <location>
        <begin position="491"/>
        <end position="510"/>
    </location>
</feature>
<reference evidence="9 10" key="1">
    <citation type="submission" date="2019-01" db="EMBL/GenBank/DDBJ databases">
        <title>Draft genome sequences of Macrococcus caseolyticus, Macrococcus canis, Macrococcus bohemicus and Macrococcus goetzii.</title>
        <authorList>
            <person name="Mazhar S."/>
            <person name="Altermann E."/>
            <person name="Hill C."/>
            <person name="Mcauliffe O."/>
        </authorList>
    </citation>
    <scope>NUCLEOTIDE SEQUENCE [LARGE SCALE GENOMIC DNA]</scope>
    <source>
        <strain evidence="9 10">DPC7162</strain>
    </source>
</reference>
<dbReference type="InterPro" id="IPR051417">
    <property type="entry name" value="SDr/BOS_complex"/>
</dbReference>
<sequence length="517" mass="56433">TYTIGDTVWNDVDKDNVVDETEKGIPNAKVEVKDSTGKVVATATTDADGKYSVTKLPKGEYTVTFTPPTGYTPVDKAKLTQTITLDKDNLDVDLGLIVPVVPPAPKDPTKTVVDKSVLDANEKEVDATEVKKATDYKYRVNTTITDKKDIKSLEIQDDLEDVLEAKTAKVLDKDGKDITAEGTLTIDKEKEIISWKAKEPAKYAGQKLVLEVVAQVKKDADLSKYTDKDGNIVIPNTANVIVDGTTTPSDKVDVTVPKDPSKTVIKKTVSDSTLELGQPYNYTVETTITDDKNVKEVTLIDDLEDVLEAKTAKVFDKDGKDITAEGILTIDEEKEIITWKAKDGSKYVGQKLTLAIDTFIKEDADLSKYTSEDGKVVIPNTAKTIVGIDKDGKVVEEEIESNKVDVTTTPKVEEPTTEEPTSEEPTSEEPTTEAPTTEEPTSEEPTTEAPTTERPESVVVPTTTETPSVEKIEKPKTQSILPHTGSKSLDFLLYAGAAISLFGAVGYFVYRKKISEE</sequence>
<feature type="non-terminal residue" evidence="9">
    <location>
        <position position="1"/>
    </location>
</feature>
<evidence type="ECO:0000256" key="5">
    <source>
        <dbReference type="ARBA" id="ARBA00023088"/>
    </source>
</evidence>
<evidence type="ECO:0000256" key="4">
    <source>
        <dbReference type="ARBA" id="ARBA00022729"/>
    </source>
</evidence>
<dbReference type="PROSITE" id="PS50847">
    <property type="entry name" value="GRAM_POS_ANCHORING"/>
    <property type="match status" value="1"/>
</dbReference>
<keyword evidence="7" id="KW-0812">Transmembrane</keyword>
<evidence type="ECO:0000313" key="9">
    <source>
        <dbReference type="EMBL" id="TDM15199.1"/>
    </source>
</evidence>
<evidence type="ECO:0000313" key="10">
    <source>
        <dbReference type="Proteomes" id="UP000294865"/>
    </source>
</evidence>
<dbReference type="Pfam" id="PF00746">
    <property type="entry name" value="Gram_pos_anchor"/>
    <property type="match status" value="1"/>
</dbReference>
<dbReference type="EMBL" id="SDQG01000009">
    <property type="protein sequence ID" value="TDM15199.1"/>
    <property type="molecule type" value="Genomic_DNA"/>
</dbReference>
<keyword evidence="2" id="KW-0134">Cell wall</keyword>
<evidence type="ECO:0000259" key="8">
    <source>
        <dbReference type="PROSITE" id="PS50847"/>
    </source>
</evidence>
<dbReference type="Gene3D" id="2.60.40.10">
    <property type="entry name" value="Immunoglobulins"/>
    <property type="match status" value="1"/>
</dbReference>
<dbReference type="PANTHER" id="PTHR23303">
    <property type="entry name" value="CARBOXYPEPTIDASE REGULATORY REGION-CONTAINING"/>
    <property type="match status" value="1"/>
</dbReference>
<keyword evidence="3" id="KW-0964">Secreted</keyword>
<evidence type="ECO:0000256" key="6">
    <source>
        <dbReference type="SAM" id="MobiDB-lite"/>
    </source>
</evidence>
<evidence type="ECO:0000256" key="1">
    <source>
        <dbReference type="ARBA" id="ARBA00004168"/>
    </source>
</evidence>
<protein>
    <submittedName>
        <fullName evidence="9">Isopeptide-forming domain-containing fimbrial protein</fullName>
    </submittedName>
</protein>
<dbReference type="NCBIfam" id="TIGR04226">
    <property type="entry name" value="RrgB_K2N_iso_D2"/>
    <property type="match status" value="2"/>
</dbReference>
<dbReference type="NCBIfam" id="TIGR01167">
    <property type="entry name" value="LPXTG_anchor"/>
    <property type="match status" value="1"/>
</dbReference>
<accession>A0A4R6C1S1</accession>
<keyword evidence="7" id="KW-1133">Transmembrane helix</keyword>
<comment type="caution">
    <text evidence="9">The sequence shown here is derived from an EMBL/GenBank/DDBJ whole genome shotgun (WGS) entry which is preliminary data.</text>
</comment>
<feature type="compositionally biased region" description="Low complexity" evidence="6">
    <location>
        <begin position="457"/>
        <end position="467"/>
    </location>
</feature>
<dbReference type="AlphaFoldDB" id="A0A4R6C1S1"/>
<feature type="domain" description="Gram-positive cocci surface proteins LPxTG" evidence="8">
    <location>
        <begin position="481"/>
        <end position="517"/>
    </location>
</feature>
<dbReference type="InterPro" id="IPR013783">
    <property type="entry name" value="Ig-like_fold"/>
</dbReference>
<dbReference type="InterPro" id="IPR019931">
    <property type="entry name" value="LPXTG_anchor"/>
</dbReference>